<keyword evidence="2" id="KW-1185">Reference proteome</keyword>
<evidence type="ECO:0000313" key="2">
    <source>
        <dbReference type="Proteomes" id="UP001186944"/>
    </source>
</evidence>
<name>A0AA88XZC0_PINIB</name>
<gene>
    <name evidence="1" type="ORF">FSP39_009564</name>
</gene>
<evidence type="ECO:0000313" key="1">
    <source>
        <dbReference type="EMBL" id="KAK3092976.1"/>
    </source>
</evidence>
<proteinExistence type="predicted"/>
<reference evidence="1" key="1">
    <citation type="submission" date="2019-08" db="EMBL/GenBank/DDBJ databases">
        <title>The improved chromosome-level genome for the pearl oyster Pinctada fucata martensii using PacBio sequencing and Hi-C.</title>
        <authorList>
            <person name="Zheng Z."/>
        </authorList>
    </citation>
    <scope>NUCLEOTIDE SEQUENCE</scope>
    <source>
        <strain evidence="1">ZZ-2019</strain>
        <tissue evidence="1">Adductor muscle</tissue>
    </source>
</reference>
<dbReference type="AlphaFoldDB" id="A0AA88XZC0"/>
<protein>
    <submittedName>
        <fullName evidence="1">Uncharacterized protein</fullName>
    </submittedName>
</protein>
<sequence length="77" mass="8817">MLNHCRTSAHGKIDIIINDITLVTGFQEARWDNFGEQNFNIPHDCLHQGENKLKIVLNSSSSGVYWLSDLRLDIEYA</sequence>
<dbReference type="EMBL" id="VSWD01000009">
    <property type="protein sequence ID" value="KAK3092976.1"/>
    <property type="molecule type" value="Genomic_DNA"/>
</dbReference>
<organism evidence="1 2">
    <name type="scientific">Pinctada imbricata</name>
    <name type="common">Atlantic pearl-oyster</name>
    <name type="synonym">Pinctada martensii</name>
    <dbReference type="NCBI Taxonomy" id="66713"/>
    <lineage>
        <taxon>Eukaryota</taxon>
        <taxon>Metazoa</taxon>
        <taxon>Spiralia</taxon>
        <taxon>Lophotrochozoa</taxon>
        <taxon>Mollusca</taxon>
        <taxon>Bivalvia</taxon>
        <taxon>Autobranchia</taxon>
        <taxon>Pteriomorphia</taxon>
        <taxon>Pterioida</taxon>
        <taxon>Pterioidea</taxon>
        <taxon>Pteriidae</taxon>
        <taxon>Pinctada</taxon>
    </lineage>
</organism>
<comment type="caution">
    <text evidence="1">The sequence shown here is derived from an EMBL/GenBank/DDBJ whole genome shotgun (WGS) entry which is preliminary data.</text>
</comment>
<dbReference type="Proteomes" id="UP001186944">
    <property type="component" value="Unassembled WGS sequence"/>
</dbReference>
<accession>A0AA88XZC0</accession>